<dbReference type="OrthoDB" id="547231at2759"/>
<dbReference type="SUPFAM" id="SSF50978">
    <property type="entry name" value="WD40 repeat-like"/>
    <property type="match status" value="1"/>
</dbReference>
<protein>
    <submittedName>
        <fullName evidence="2">Unnamed protein product</fullName>
    </submittedName>
</protein>
<evidence type="ECO:0000313" key="2">
    <source>
        <dbReference type="EMBL" id="GMF13303.1"/>
    </source>
</evidence>
<sequence>MALSAPDDHVNPDLRFPQLPQPYRRVKKILENDIFDAAWDIITSESTRFKADNSTVDGLVSSSRSNRGTNKIRSNLQQQSNDYDVAKKRLCEPTWNIPLDNTAQQIAGLTSHCLLPLVVAGINRDPLKDSDEAFVASLRVISTAENETTVLGDFPVEFPGDAQKPPSPDTITKVHVSIKRLSSLQLTNVESSNCRACIAVHLIETRTSEPANQEPSEDVQPAVPSIRECVSVYEVTQVLQHPSDDAVPERKISCRLLAMTNPTNGSLEPLISSIVLSPDSLFLAVTSVSSTVVQLYRLQREETSEAIEAGPQPVLLSSSTFQVDLEPTRSPFMQDECEPALYFLVAPVPTCVSNDELPRAAPITYAFAICYGLKVIKVLLPPTNSSNGAPSVVLNPVKTWEHLTKITASAQDITTQYLAVGCQDGTIVVWDVLQDADFAFLSPLNEVNSNQVERSSSRQKMPRAPTLSEISDVIFSHAGYVIALSKSQQRLYFFDVRERGNPMLKRVVSQPEMASSTTTRQVSLQSGSSMVTVAASAATANAPIALIRYFNGMVMIYDVRTADAIGSFQTMSSMATSPKAHPVSSLTNIASNEMNTTMVSIVGNQHALSVAVNSVSSAEVGEACVKLYSWRNILLVCYPYLAAALEERNEEPVRCIFVFFLRDSTSYSSFLMADKLNP</sequence>
<dbReference type="EMBL" id="BSXW01000152">
    <property type="protein sequence ID" value="GMF13303.1"/>
    <property type="molecule type" value="Genomic_DNA"/>
</dbReference>
<evidence type="ECO:0000313" key="3">
    <source>
        <dbReference type="Proteomes" id="UP001165083"/>
    </source>
</evidence>
<keyword evidence="3" id="KW-1185">Reference proteome</keyword>
<dbReference type="Proteomes" id="UP001165083">
    <property type="component" value="Unassembled WGS sequence"/>
</dbReference>
<reference evidence="2" key="1">
    <citation type="submission" date="2023-04" db="EMBL/GenBank/DDBJ databases">
        <title>Phytophthora lilii NBRC 32176.</title>
        <authorList>
            <person name="Ichikawa N."/>
            <person name="Sato H."/>
            <person name="Tonouchi N."/>
        </authorList>
    </citation>
    <scope>NUCLEOTIDE SEQUENCE</scope>
    <source>
        <strain evidence="2">NBRC 32176</strain>
    </source>
</reference>
<dbReference type="Gene3D" id="2.130.10.10">
    <property type="entry name" value="YVTN repeat-like/Quinoprotein amine dehydrogenase"/>
    <property type="match status" value="1"/>
</dbReference>
<evidence type="ECO:0000256" key="1">
    <source>
        <dbReference type="SAM" id="MobiDB-lite"/>
    </source>
</evidence>
<dbReference type="InterPro" id="IPR015943">
    <property type="entry name" value="WD40/YVTN_repeat-like_dom_sf"/>
</dbReference>
<dbReference type="InterPro" id="IPR036322">
    <property type="entry name" value="WD40_repeat_dom_sf"/>
</dbReference>
<comment type="caution">
    <text evidence="2">The sequence shown here is derived from an EMBL/GenBank/DDBJ whole genome shotgun (WGS) entry which is preliminary data.</text>
</comment>
<name>A0A9W6TGW5_9STRA</name>
<gene>
    <name evidence="2" type="ORF">Plil01_000379000</name>
</gene>
<dbReference type="AlphaFoldDB" id="A0A9W6TGW5"/>
<accession>A0A9W6TGW5</accession>
<proteinExistence type="predicted"/>
<organism evidence="2 3">
    <name type="scientific">Phytophthora lilii</name>
    <dbReference type="NCBI Taxonomy" id="2077276"/>
    <lineage>
        <taxon>Eukaryota</taxon>
        <taxon>Sar</taxon>
        <taxon>Stramenopiles</taxon>
        <taxon>Oomycota</taxon>
        <taxon>Peronosporomycetes</taxon>
        <taxon>Peronosporales</taxon>
        <taxon>Peronosporaceae</taxon>
        <taxon>Phytophthora</taxon>
    </lineage>
</organism>
<feature type="region of interest" description="Disordered" evidence="1">
    <location>
        <begin position="53"/>
        <end position="79"/>
    </location>
</feature>